<evidence type="ECO:0000313" key="4">
    <source>
        <dbReference type="Proteomes" id="UP000255108"/>
    </source>
</evidence>
<protein>
    <recommendedName>
        <fullName evidence="1">DUF6968 domain-containing protein</fullName>
    </recommendedName>
</protein>
<dbReference type="Proteomes" id="UP000255108">
    <property type="component" value="Unassembled WGS sequence"/>
</dbReference>
<evidence type="ECO:0000313" key="5">
    <source>
        <dbReference type="Proteomes" id="UP000295794"/>
    </source>
</evidence>
<dbReference type="RefSeq" id="WP_115226533.1">
    <property type="nucleotide sequence ID" value="NZ_CAWOLO010000026.1"/>
</dbReference>
<proteinExistence type="predicted"/>
<gene>
    <name evidence="3" type="ORF">EV682_12615</name>
    <name evidence="2" type="ORF">NCTC11159_01224</name>
</gene>
<organism evidence="2 4">
    <name type="scientific">Iodobacter fluviatilis</name>
    <dbReference type="NCBI Taxonomy" id="537"/>
    <lineage>
        <taxon>Bacteria</taxon>
        <taxon>Pseudomonadati</taxon>
        <taxon>Pseudomonadota</taxon>
        <taxon>Betaproteobacteria</taxon>
        <taxon>Neisseriales</taxon>
        <taxon>Chitinibacteraceae</taxon>
        <taxon>Iodobacter</taxon>
    </lineage>
</organism>
<dbReference type="Proteomes" id="UP000295794">
    <property type="component" value="Unassembled WGS sequence"/>
</dbReference>
<feature type="domain" description="DUF6968" evidence="1">
    <location>
        <begin position="38"/>
        <end position="114"/>
    </location>
</feature>
<dbReference type="EMBL" id="UGHR01000001">
    <property type="protein sequence ID" value="STQ90162.1"/>
    <property type="molecule type" value="Genomic_DNA"/>
</dbReference>
<dbReference type="AlphaFoldDB" id="A0A377Q5Q8"/>
<reference evidence="3 5" key="2">
    <citation type="submission" date="2019-03" db="EMBL/GenBank/DDBJ databases">
        <title>Genomic Encyclopedia of Type Strains, Phase IV (KMG-IV): sequencing the most valuable type-strain genomes for metagenomic binning, comparative biology and taxonomic classification.</title>
        <authorList>
            <person name="Goeker M."/>
        </authorList>
    </citation>
    <scope>NUCLEOTIDE SEQUENCE [LARGE SCALE GENOMIC DNA]</scope>
    <source>
        <strain evidence="3 5">DSM 3764</strain>
    </source>
</reference>
<keyword evidence="5" id="KW-1185">Reference proteome</keyword>
<evidence type="ECO:0000313" key="3">
    <source>
        <dbReference type="EMBL" id="TCU81184.1"/>
    </source>
</evidence>
<evidence type="ECO:0000259" key="1">
    <source>
        <dbReference type="Pfam" id="PF22302"/>
    </source>
</evidence>
<sequence length="139" mass="15484">MRILLRIAGLNVGHYFGGNIYIMNSLPPISTQFTTCIASREFEVQCGDVIKKITIEIGLPVNDVITLGANAWRCPVHISYGKIVDDLHVCGEDSYQAIGLAFHLVQCELIKKTEQGMKLSLFGAPYVPFETNYEAMKFL</sequence>
<dbReference type="Pfam" id="PF22302">
    <property type="entry name" value="DUF6968"/>
    <property type="match status" value="1"/>
</dbReference>
<accession>A0A377Q5Q8</accession>
<dbReference type="EMBL" id="SMBT01000026">
    <property type="protein sequence ID" value="TCU81184.1"/>
    <property type="molecule type" value="Genomic_DNA"/>
</dbReference>
<reference evidence="2 4" key="1">
    <citation type="submission" date="2018-06" db="EMBL/GenBank/DDBJ databases">
        <authorList>
            <consortium name="Pathogen Informatics"/>
            <person name="Doyle S."/>
        </authorList>
    </citation>
    <scope>NUCLEOTIDE SEQUENCE [LARGE SCALE GENOMIC DNA]</scope>
    <source>
        <strain evidence="2 4">NCTC11159</strain>
    </source>
</reference>
<evidence type="ECO:0000313" key="2">
    <source>
        <dbReference type="EMBL" id="STQ90162.1"/>
    </source>
</evidence>
<dbReference type="InterPro" id="IPR054241">
    <property type="entry name" value="DUF6968"/>
</dbReference>
<name>A0A377Q5Q8_9NEIS</name>